<dbReference type="InterPro" id="IPR051534">
    <property type="entry name" value="CBASS_pafABC_assoc_protein"/>
</dbReference>
<dbReference type="PROSITE" id="PS52050">
    <property type="entry name" value="WYL"/>
    <property type="match status" value="1"/>
</dbReference>
<dbReference type="InterPro" id="IPR036390">
    <property type="entry name" value="WH_DNA-bd_sf"/>
</dbReference>
<keyword evidence="4" id="KW-0238">DNA-binding</keyword>
<dbReference type="InterPro" id="IPR026881">
    <property type="entry name" value="WYL_dom"/>
</dbReference>
<dbReference type="Pfam" id="PF13280">
    <property type="entry name" value="WYL"/>
    <property type="match status" value="1"/>
</dbReference>
<keyword evidence="5" id="KW-1185">Reference proteome</keyword>
<dbReference type="InterPro" id="IPR028349">
    <property type="entry name" value="PafC-like"/>
</dbReference>
<dbReference type="PANTHER" id="PTHR34580:SF3">
    <property type="entry name" value="PROTEIN PAFB"/>
    <property type="match status" value="1"/>
</dbReference>
<dbReference type="PROSITE" id="PS51000">
    <property type="entry name" value="HTH_DEOR_2"/>
    <property type="match status" value="1"/>
</dbReference>
<accession>A0A1H6UWB4</accession>
<dbReference type="Gene3D" id="1.10.10.10">
    <property type="entry name" value="Winged helix-like DNA-binding domain superfamily/Winged helix DNA-binding domain"/>
    <property type="match status" value="1"/>
</dbReference>
<keyword evidence="1" id="KW-0805">Transcription regulation</keyword>
<reference evidence="5" key="1">
    <citation type="submission" date="2016-10" db="EMBL/GenBank/DDBJ databases">
        <authorList>
            <person name="Varghese N."/>
            <person name="Submissions S."/>
        </authorList>
    </citation>
    <scope>NUCLEOTIDE SEQUENCE [LARGE SCALE GENOMIC DNA]</scope>
    <source>
        <strain evidence="5">CGMCC 1.10218</strain>
    </source>
</reference>
<dbReference type="GO" id="GO:0003700">
    <property type="term" value="F:DNA-binding transcription factor activity"/>
    <property type="evidence" value="ECO:0007669"/>
    <property type="project" value="InterPro"/>
</dbReference>
<name>A0A1H6UWB4_9DEIO</name>
<sequence>MYDPSMRVLTVLELLQAKEEVSGAELARRLEVSPRTVQRYVARLQDLGIPVEGRRGVGGAYRLRPGFRLPPLIFTGEEALSLSLGLLALHHLGLRELLPAAGSASAKLARTLPTPLRDAAQALEAAVQLDASAWAIPVGLQRLTELLRAVRGGLTVRLAYTDLQGRASEREVEVYRAVHLDGRWYAVGHCRLRGELRSFRLDRITALEVLTRPFAPRPDFDALAFLRGSLAEPMPRFQVDVWLAAPLDELRGQVSMWCAALEPEAGGTRLRTERERLSSFAAFLLGLGCEFRVDGPPELQEEFGNLAARCEAAYTSCSPSGQA</sequence>
<evidence type="ECO:0000259" key="3">
    <source>
        <dbReference type="PROSITE" id="PS51000"/>
    </source>
</evidence>
<dbReference type="SUPFAM" id="SSF46785">
    <property type="entry name" value="Winged helix' DNA-binding domain"/>
    <property type="match status" value="1"/>
</dbReference>
<dbReference type="CDD" id="cd00090">
    <property type="entry name" value="HTH_ARSR"/>
    <property type="match status" value="1"/>
</dbReference>
<dbReference type="STRING" id="856736.SAMN04488058_102268"/>
<evidence type="ECO:0000256" key="1">
    <source>
        <dbReference type="ARBA" id="ARBA00023015"/>
    </source>
</evidence>
<dbReference type="Proteomes" id="UP000199223">
    <property type="component" value="Unassembled WGS sequence"/>
</dbReference>
<proteinExistence type="predicted"/>
<dbReference type="InterPro" id="IPR036388">
    <property type="entry name" value="WH-like_DNA-bd_sf"/>
</dbReference>
<dbReference type="EMBL" id="FNZA01000002">
    <property type="protein sequence ID" value="SEI93937.1"/>
    <property type="molecule type" value="Genomic_DNA"/>
</dbReference>
<dbReference type="InterPro" id="IPR013196">
    <property type="entry name" value="HTH_11"/>
</dbReference>
<dbReference type="PANTHER" id="PTHR34580">
    <property type="match status" value="1"/>
</dbReference>
<keyword evidence="2" id="KW-0804">Transcription</keyword>
<dbReference type="InterPro" id="IPR001034">
    <property type="entry name" value="DeoR_HTH"/>
</dbReference>
<dbReference type="OrthoDB" id="9767131at2"/>
<dbReference type="Pfam" id="PF08279">
    <property type="entry name" value="HTH_11"/>
    <property type="match status" value="1"/>
</dbReference>
<dbReference type="PIRSF" id="PIRSF016838">
    <property type="entry name" value="PafC"/>
    <property type="match status" value="1"/>
</dbReference>
<protein>
    <submittedName>
        <fullName evidence="4">Predicted DNA-binding transcriptional regulator YafY, contains an HTH and WYL domains</fullName>
    </submittedName>
</protein>
<dbReference type="GO" id="GO:0003677">
    <property type="term" value="F:DNA binding"/>
    <property type="evidence" value="ECO:0007669"/>
    <property type="project" value="UniProtKB-KW"/>
</dbReference>
<dbReference type="InterPro" id="IPR011991">
    <property type="entry name" value="ArsR-like_HTH"/>
</dbReference>
<organism evidence="4 5">
    <name type="scientific">Deinococcus reticulitermitis</name>
    <dbReference type="NCBI Taxonomy" id="856736"/>
    <lineage>
        <taxon>Bacteria</taxon>
        <taxon>Thermotogati</taxon>
        <taxon>Deinococcota</taxon>
        <taxon>Deinococci</taxon>
        <taxon>Deinococcales</taxon>
        <taxon>Deinococcaceae</taxon>
        <taxon>Deinococcus</taxon>
    </lineage>
</organism>
<gene>
    <name evidence="4" type="ORF">SAMN04488058_102268</name>
</gene>
<evidence type="ECO:0000313" key="5">
    <source>
        <dbReference type="Proteomes" id="UP000199223"/>
    </source>
</evidence>
<evidence type="ECO:0000313" key="4">
    <source>
        <dbReference type="EMBL" id="SEI93937.1"/>
    </source>
</evidence>
<dbReference type="RefSeq" id="WP_092263510.1">
    <property type="nucleotide sequence ID" value="NZ_FNZA01000002.1"/>
</dbReference>
<dbReference type="AlphaFoldDB" id="A0A1H6UWB4"/>
<evidence type="ECO:0000256" key="2">
    <source>
        <dbReference type="ARBA" id="ARBA00023163"/>
    </source>
</evidence>
<feature type="domain" description="HTH deoR-type" evidence="3">
    <location>
        <begin position="4"/>
        <end position="62"/>
    </location>
</feature>